<evidence type="ECO:0000256" key="6">
    <source>
        <dbReference type="ARBA" id="ARBA00022917"/>
    </source>
</evidence>
<comment type="catalytic activity">
    <reaction evidence="9">
        <text>tRNA(Gln) + L-glutamine + ATP = L-glutaminyl-tRNA(Gln) + AMP + diphosphate</text>
        <dbReference type="Rhea" id="RHEA:20121"/>
        <dbReference type="Rhea" id="RHEA-COMP:9662"/>
        <dbReference type="Rhea" id="RHEA-COMP:9681"/>
        <dbReference type="ChEBI" id="CHEBI:30616"/>
        <dbReference type="ChEBI" id="CHEBI:33019"/>
        <dbReference type="ChEBI" id="CHEBI:58359"/>
        <dbReference type="ChEBI" id="CHEBI:78442"/>
        <dbReference type="ChEBI" id="CHEBI:78521"/>
        <dbReference type="ChEBI" id="CHEBI:456215"/>
        <dbReference type="EC" id="6.1.1.18"/>
    </reaction>
</comment>
<evidence type="ECO:0000313" key="17">
    <source>
        <dbReference type="Proteomes" id="UP001235939"/>
    </source>
</evidence>
<dbReference type="CDD" id="cd00807">
    <property type="entry name" value="GlnRS_core"/>
    <property type="match status" value="1"/>
</dbReference>
<dbReference type="Gene3D" id="2.40.240.10">
    <property type="entry name" value="Ribosomal Protein L25, Chain P"/>
    <property type="match status" value="2"/>
</dbReference>
<dbReference type="EC" id="6.1.1.18" evidence="2"/>
<evidence type="ECO:0000256" key="3">
    <source>
        <dbReference type="ARBA" id="ARBA00022598"/>
    </source>
</evidence>
<evidence type="ECO:0000259" key="13">
    <source>
        <dbReference type="Pfam" id="PF04557"/>
    </source>
</evidence>
<gene>
    <name evidence="16" type="ORF">LAZ67_1003498</name>
</gene>
<feature type="domain" description="Glutamyl/glutaminyl-tRNA synthetase class Ib anti-codon binding" evidence="12">
    <location>
        <begin position="538"/>
        <end position="636"/>
    </location>
</feature>
<proteinExistence type="inferred from homology"/>
<dbReference type="InterPro" id="IPR050132">
    <property type="entry name" value="Gln/Glu-tRNA_Ligase"/>
</dbReference>
<name>A0ABY6JWW1_9ARAC</name>
<dbReference type="Pfam" id="PF00749">
    <property type="entry name" value="tRNA-synt_1c"/>
    <property type="match status" value="1"/>
</dbReference>
<keyword evidence="17" id="KW-1185">Reference proteome</keyword>
<dbReference type="InterPro" id="IPR020059">
    <property type="entry name" value="Glu/Gln-tRNA-synth_Ib_codon-bd"/>
</dbReference>
<dbReference type="PANTHER" id="PTHR43097">
    <property type="entry name" value="GLUTAMINE-TRNA LIGASE"/>
    <property type="match status" value="1"/>
</dbReference>
<dbReference type="InterPro" id="IPR020056">
    <property type="entry name" value="Rbsml_bL25/Gln-tRNA_synth_N"/>
</dbReference>
<dbReference type="InterPro" id="IPR001412">
    <property type="entry name" value="aa-tRNA-synth_I_CS"/>
</dbReference>
<dbReference type="SUPFAM" id="SSF52374">
    <property type="entry name" value="Nucleotidylyl transferase"/>
    <property type="match status" value="1"/>
</dbReference>
<dbReference type="InterPro" id="IPR042559">
    <property type="entry name" value="Gln-tRNA-synth_Ib_RNA-bd_N_2"/>
</dbReference>
<evidence type="ECO:0000256" key="7">
    <source>
        <dbReference type="ARBA" id="ARBA00023146"/>
    </source>
</evidence>
<evidence type="ECO:0000259" key="15">
    <source>
        <dbReference type="Pfam" id="PF20974"/>
    </source>
</evidence>
<dbReference type="InterPro" id="IPR007638">
    <property type="entry name" value="Gln-tRNA-synth_Ib_RNA-bd_2"/>
</dbReference>
<keyword evidence="3 10" id="KW-0436">Ligase</keyword>
<dbReference type="PANTHER" id="PTHR43097:SF4">
    <property type="entry name" value="GLUTAMINE--TRNA LIGASE"/>
    <property type="match status" value="1"/>
</dbReference>
<organism evidence="16 17">
    <name type="scientific">Cordylochernes scorpioides</name>
    <dbReference type="NCBI Taxonomy" id="51811"/>
    <lineage>
        <taxon>Eukaryota</taxon>
        <taxon>Metazoa</taxon>
        <taxon>Ecdysozoa</taxon>
        <taxon>Arthropoda</taxon>
        <taxon>Chelicerata</taxon>
        <taxon>Arachnida</taxon>
        <taxon>Pseudoscorpiones</taxon>
        <taxon>Cheliferoidea</taxon>
        <taxon>Chernetidae</taxon>
        <taxon>Cordylochernes</taxon>
    </lineage>
</organism>
<feature type="domain" description="tRNA synthetases class I (E and Q) anti-codon binding" evidence="15">
    <location>
        <begin position="649"/>
        <end position="724"/>
    </location>
</feature>
<evidence type="ECO:0000313" key="16">
    <source>
        <dbReference type="EMBL" id="UYV61121.1"/>
    </source>
</evidence>
<evidence type="ECO:0000256" key="9">
    <source>
        <dbReference type="ARBA" id="ARBA00048270"/>
    </source>
</evidence>
<dbReference type="InterPro" id="IPR014729">
    <property type="entry name" value="Rossmann-like_a/b/a_fold"/>
</dbReference>
<dbReference type="Pfam" id="PF03950">
    <property type="entry name" value="tRNA-synt_1c_C"/>
    <property type="match status" value="1"/>
</dbReference>
<feature type="domain" description="Glutaminyl-tRNA synthetase class Ib non-specific RNA-binding" evidence="13">
    <location>
        <begin position="167"/>
        <end position="249"/>
    </location>
</feature>
<dbReference type="PRINTS" id="PR00987">
    <property type="entry name" value="TRNASYNTHGLU"/>
</dbReference>
<dbReference type="EMBL" id="CP092863">
    <property type="protein sequence ID" value="UYV61121.1"/>
    <property type="molecule type" value="Genomic_DNA"/>
</dbReference>
<evidence type="ECO:0000259" key="11">
    <source>
        <dbReference type="Pfam" id="PF00749"/>
    </source>
</evidence>
<dbReference type="InterPro" id="IPR020058">
    <property type="entry name" value="Glu/Gln-tRNA-synth_Ib_cat-dom"/>
</dbReference>
<evidence type="ECO:0000259" key="14">
    <source>
        <dbReference type="Pfam" id="PF04558"/>
    </source>
</evidence>
<dbReference type="InterPro" id="IPR007639">
    <property type="entry name" value="Gln-tRNA-synth_Ib_RNA-bd_N"/>
</dbReference>
<keyword evidence="5 10" id="KW-0067">ATP-binding</keyword>
<dbReference type="PROSITE" id="PS00178">
    <property type="entry name" value="AA_TRNA_LIGASE_I"/>
    <property type="match status" value="1"/>
</dbReference>
<dbReference type="Gene3D" id="3.40.50.620">
    <property type="entry name" value="HUPs"/>
    <property type="match status" value="2"/>
</dbReference>
<dbReference type="Pfam" id="PF04558">
    <property type="entry name" value="tRNA_synt_1c_R1"/>
    <property type="match status" value="1"/>
</dbReference>
<dbReference type="Pfam" id="PF20974">
    <property type="entry name" value="tRNA-synt_1c_C2"/>
    <property type="match status" value="1"/>
</dbReference>
<evidence type="ECO:0000256" key="2">
    <source>
        <dbReference type="ARBA" id="ARBA00012836"/>
    </source>
</evidence>
<dbReference type="Gene3D" id="1.10.8.1290">
    <property type="entry name" value="Glutaminyl-tRNA synthetase, non-specific RNA binding region part 1, domain 1"/>
    <property type="match status" value="1"/>
</dbReference>
<dbReference type="InterPro" id="IPR049437">
    <property type="entry name" value="tRNA-synt_1c_C2"/>
</dbReference>
<evidence type="ECO:0000256" key="1">
    <source>
        <dbReference type="ARBA" id="ARBA00005594"/>
    </source>
</evidence>
<dbReference type="InterPro" id="IPR000924">
    <property type="entry name" value="Glu/Gln-tRNA-synth"/>
</dbReference>
<evidence type="ECO:0000256" key="5">
    <source>
        <dbReference type="ARBA" id="ARBA00022840"/>
    </source>
</evidence>
<protein>
    <recommendedName>
        <fullName evidence="2">glutamine--tRNA ligase</fullName>
        <ecNumber evidence="2">6.1.1.18</ecNumber>
    </recommendedName>
    <alternativeName>
        <fullName evidence="8">Glutaminyl-tRNA synthetase</fullName>
    </alternativeName>
</protein>
<keyword evidence="7 10" id="KW-0030">Aminoacyl-tRNA synthetase</keyword>
<evidence type="ECO:0000256" key="4">
    <source>
        <dbReference type="ARBA" id="ARBA00022741"/>
    </source>
</evidence>
<dbReference type="SUPFAM" id="SSF50715">
    <property type="entry name" value="Ribosomal protein L25-like"/>
    <property type="match status" value="1"/>
</dbReference>
<evidence type="ECO:0000256" key="10">
    <source>
        <dbReference type="RuleBase" id="RU363037"/>
    </source>
</evidence>
<comment type="similarity">
    <text evidence="1 10">Belongs to the class-I aminoacyl-tRNA synthetase family.</text>
</comment>
<feature type="domain" description="Glutaminyl-tRNA synthetase class Ib non-specific RNA-binding" evidence="14">
    <location>
        <begin position="7"/>
        <end position="164"/>
    </location>
</feature>
<dbReference type="Proteomes" id="UP001235939">
    <property type="component" value="Chromosome 01"/>
</dbReference>
<dbReference type="Gene3D" id="1.10.10.2420">
    <property type="match status" value="1"/>
</dbReference>
<keyword evidence="6 10" id="KW-0648">Protein biosynthesis</keyword>
<dbReference type="InterPro" id="IPR011035">
    <property type="entry name" value="Ribosomal_bL25/Gln-tRNA_synth"/>
</dbReference>
<sequence length="747" mass="85534">MDTNLILEKLRSIGLTDNKAEETIKNQNLTVELCAIIDLAKTYRQFPIPKPMGNILYKIATTMKPQIKHMKNFVIKYVSHAQIDSENKLKCALDYLLNNPMEPIDVPAFERAIGIGISFSDDEISKNIDIALEKSREELLTKRYNYNTGPLFGSIMNSLKFADAKKVKAEFERKLLEILGEKTESDLQKPVKAQRIKTKKDATNNGNQVASVGPVTIGELMQKLDFHKPGENYKADNYVITPNTMNLLKEHLEKTYGQVRTRFPPEPNGILHIGHAKAININFGYAKAHYGICFLRFDDTNPEKEDDKFFCSIHEMVEWLGYEPSYITHSSDYFDQLYEYAHQLIARGKAYVCHQKSEEIKDMAKGKFAEGEATLRMKVTLEEGKQDPVAYRIKYVPHPRTGNKWCIYPTYDFTHCLCDSLENITHSLCTKEFQSRRSSYYWLCNALDIYCPVQWEYGRLNLNYTVVSKRKIGKLIETGHIQDWDDPRLFTLPALRRRGFPPEAINNFCAQMGVTGAQTTVDPEMLEAVVRDTLNVSAPRFMAVLEPLKVIITNMPQLEMKVTVPLLPFDSTKGSYSTVLYPTLYIEASDYRNQADSGFYRLTSSQSVGLRHAGLVIHFTKEIRTEDGHLEAIQVTCSKVDDCKKPKAFIHWVSNPHMCEVRLYNRLFLHKNPEDTEEVPDGYLSDINPESITLLPNAMVVKAVASLMPFKTLQFERIGYFCVDPDSTPSRMVFNRTCNLKEDSRKE</sequence>
<feature type="domain" description="Glutamyl/glutaminyl-tRNA synthetase class Ib catalytic" evidence="11">
    <location>
        <begin position="361"/>
        <end position="535"/>
    </location>
</feature>
<keyword evidence="4 10" id="KW-0547">Nucleotide-binding</keyword>
<evidence type="ECO:0000259" key="12">
    <source>
        <dbReference type="Pfam" id="PF03950"/>
    </source>
</evidence>
<dbReference type="InterPro" id="IPR042558">
    <property type="entry name" value="Gln-tRNA-synth_Ib_RNA-bd_N_1"/>
</dbReference>
<accession>A0ABY6JWW1</accession>
<dbReference type="Pfam" id="PF04557">
    <property type="entry name" value="tRNA_synt_1c_R2"/>
    <property type="match status" value="1"/>
</dbReference>
<reference evidence="16 17" key="1">
    <citation type="submission" date="2022-01" db="EMBL/GenBank/DDBJ databases">
        <title>A chromosomal length assembly of Cordylochernes scorpioides.</title>
        <authorList>
            <person name="Zeh D."/>
            <person name="Zeh J."/>
        </authorList>
    </citation>
    <scope>NUCLEOTIDE SEQUENCE [LARGE SCALE GENOMIC DNA]</scope>
    <source>
        <strain evidence="16">IN4F17</strain>
        <tissue evidence="16">Whole Body</tissue>
    </source>
</reference>
<evidence type="ECO:0000256" key="8">
    <source>
        <dbReference type="ARBA" id="ARBA00030466"/>
    </source>
</evidence>